<dbReference type="InParanoid" id="A0A5F8AGZ9"/>
<evidence type="ECO:0000256" key="10">
    <source>
        <dbReference type="SAM" id="MobiDB-lite"/>
    </source>
</evidence>
<dbReference type="Gene3D" id="3.30.310.50">
    <property type="entry name" value="Alpha-D-phosphohexomutase, C-terminal domain"/>
    <property type="match status" value="1"/>
</dbReference>
<keyword evidence="6" id="KW-0539">Nucleus</keyword>
<evidence type="ECO:0000256" key="2">
    <source>
        <dbReference type="ARBA" id="ARBA00004496"/>
    </source>
</evidence>
<dbReference type="PANTHER" id="PTHR31283:SF19">
    <property type="entry name" value="EKC_KEOPS COMPLEX SUBUNIT LAGE3"/>
    <property type="match status" value="1"/>
</dbReference>
<evidence type="ECO:0000256" key="9">
    <source>
        <dbReference type="ARBA" id="ARBA00076355"/>
    </source>
</evidence>
<dbReference type="STRING" id="9544.ENSMMUP00000077140"/>
<dbReference type="InterPro" id="IPR015419">
    <property type="entry name" value="CTAG/Pcc1"/>
</dbReference>
<evidence type="ECO:0000256" key="1">
    <source>
        <dbReference type="ARBA" id="ARBA00004123"/>
    </source>
</evidence>
<dbReference type="AlphaFoldDB" id="A0A5F8AGZ9"/>
<feature type="compositionally biased region" description="Low complexity" evidence="10">
    <location>
        <begin position="56"/>
        <end position="67"/>
    </location>
</feature>
<comment type="subcellular location">
    <subcellularLocation>
        <location evidence="2">Cytoplasm</location>
    </subcellularLocation>
    <subcellularLocation>
        <location evidence="1">Nucleus</location>
    </subcellularLocation>
</comment>
<dbReference type="FunFam" id="3.30.310.50:FF:000005">
    <property type="entry name" value="L antigen family member 3"/>
    <property type="match status" value="1"/>
</dbReference>
<dbReference type="OMA" id="WRAEDSH"/>
<dbReference type="GO" id="GO:0005737">
    <property type="term" value="C:cytoplasm"/>
    <property type="evidence" value="ECO:0007669"/>
    <property type="project" value="UniProtKB-SubCell"/>
</dbReference>
<keyword evidence="4" id="KW-0963">Cytoplasm</keyword>
<evidence type="ECO:0000256" key="3">
    <source>
        <dbReference type="ARBA" id="ARBA00007073"/>
    </source>
</evidence>
<reference evidence="11" key="3">
    <citation type="submission" date="2025-08" db="UniProtKB">
        <authorList>
            <consortium name="Ensembl"/>
        </authorList>
    </citation>
    <scope>IDENTIFICATION</scope>
    <source>
        <strain evidence="11">17573</strain>
    </source>
</reference>
<evidence type="ECO:0000256" key="6">
    <source>
        <dbReference type="ARBA" id="ARBA00023242"/>
    </source>
</evidence>
<gene>
    <name evidence="11" type="primary">LOC703985</name>
</gene>
<dbReference type="GeneTree" id="ENSGT00410000025802"/>
<dbReference type="SMR" id="A0A5F8AGZ9"/>
<accession>A0A5F8AGZ9</accession>
<name>A0A5F8AGZ9_MACMU</name>
<feature type="region of interest" description="Disordered" evidence="10">
    <location>
        <begin position="1"/>
        <end position="90"/>
    </location>
</feature>
<dbReference type="Pfam" id="PF09341">
    <property type="entry name" value="Pcc1"/>
    <property type="match status" value="1"/>
</dbReference>
<dbReference type="VEuPathDB" id="HostDB:ENSMMUG00000045559"/>
<protein>
    <recommendedName>
        <fullName evidence="9">L antigen family member 3</fullName>
    </recommendedName>
</protein>
<evidence type="ECO:0000256" key="4">
    <source>
        <dbReference type="ARBA" id="ARBA00022490"/>
    </source>
</evidence>
<dbReference type="GO" id="GO:0008033">
    <property type="term" value="P:tRNA processing"/>
    <property type="evidence" value="ECO:0007669"/>
    <property type="project" value="UniProtKB-KW"/>
</dbReference>
<dbReference type="ExpressionAtlas" id="A0A5F8AGZ9">
    <property type="expression patterns" value="baseline"/>
</dbReference>
<sequence length="175" mass="18696">MAPPHSRLGDRARLLSLRKKKKNHESERRRRVMRDADADAGGSTNCGDSQGDHSCPGGADTAAAPAGGAPPPHASGPGRDAKSVARGPGMRPHVFTLSMPFPTPLEAEIARGSLAPDAEPHQRVVGKNLAVSGRILAVRWEAEDCRLLRISVINFLDHLSLVVQTMQHFGPPVSR</sequence>
<evidence type="ECO:0000313" key="11">
    <source>
        <dbReference type="Ensembl" id="ENSMMUP00000077140.1"/>
    </source>
</evidence>
<evidence type="ECO:0000313" key="12">
    <source>
        <dbReference type="Proteomes" id="UP000006718"/>
    </source>
</evidence>
<organism evidence="11 12">
    <name type="scientific">Macaca mulatta</name>
    <name type="common">Rhesus macaque</name>
    <dbReference type="NCBI Taxonomy" id="9544"/>
    <lineage>
        <taxon>Eukaryota</taxon>
        <taxon>Metazoa</taxon>
        <taxon>Chordata</taxon>
        <taxon>Craniata</taxon>
        <taxon>Vertebrata</taxon>
        <taxon>Euteleostomi</taxon>
        <taxon>Mammalia</taxon>
        <taxon>Eutheria</taxon>
        <taxon>Euarchontoglires</taxon>
        <taxon>Primates</taxon>
        <taxon>Haplorrhini</taxon>
        <taxon>Catarrhini</taxon>
        <taxon>Cercopithecidae</taxon>
        <taxon>Cercopithecinae</taxon>
        <taxon>Macaca</taxon>
    </lineage>
</organism>
<dbReference type="Bgee" id="ENSMMUG00000045559">
    <property type="expression patterns" value="Expressed in ileum and 21 other cell types or tissues"/>
</dbReference>
<dbReference type="Proteomes" id="UP000006718">
    <property type="component" value="Chromosome 15"/>
</dbReference>
<keyword evidence="12" id="KW-1185">Reference proteome</keyword>
<evidence type="ECO:0000256" key="7">
    <source>
        <dbReference type="ARBA" id="ARBA00053047"/>
    </source>
</evidence>
<comment type="subunit">
    <text evidence="8">Component of the EKC/KEOPS complex composed of at least GON7, TP53RK, TPRKB, OSGEP and LAGE3; the whole complex dimerizes.</text>
</comment>
<comment type="function">
    <text evidence="7">Component of the EKC/KEOPS complex that is required for the formation of a threonylcarbamoyl group on adenosine at position 37 (t(6)A37) in tRNAs that read codons beginning with adenine. The complex is probably involved in the transfer of the threonylcarbamoyl moiety of threonylcarbamoyl-AMP (TC-AMP) to the N6 group of A37. LAGE3 functions as a dimerization module for the complex.</text>
</comment>
<evidence type="ECO:0000256" key="8">
    <source>
        <dbReference type="ARBA" id="ARBA00062157"/>
    </source>
</evidence>
<reference evidence="11" key="2">
    <citation type="submission" date="2019-01" db="EMBL/GenBank/DDBJ databases">
        <authorList>
            <person name="Graves T."/>
            <person name="Eichler E.E."/>
            <person name="Wilson R.K."/>
        </authorList>
    </citation>
    <scope>NUCLEOTIDE SEQUENCE [LARGE SCALE GENOMIC DNA]</scope>
    <source>
        <strain evidence="11">17573</strain>
    </source>
</reference>
<comment type="similarity">
    <text evidence="3">Belongs to the CTAG/PCC1 family.</text>
</comment>
<dbReference type="FunCoup" id="A0A5F8AGZ9">
    <property type="interactions" value="936"/>
</dbReference>
<evidence type="ECO:0000256" key="5">
    <source>
        <dbReference type="ARBA" id="ARBA00022694"/>
    </source>
</evidence>
<dbReference type="GO" id="GO:0005634">
    <property type="term" value="C:nucleus"/>
    <property type="evidence" value="ECO:0007669"/>
    <property type="project" value="UniProtKB-SubCell"/>
</dbReference>
<keyword evidence="5" id="KW-0819">tRNA processing</keyword>
<dbReference type="Ensembl" id="ENSMMUT00000104344.1">
    <property type="protein sequence ID" value="ENSMMUP00000077140.1"/>
    <property type="gene ID" value="ENSMMUG00000045559.2"/>
</dbReference>
<reference evidence="11" key="4">
    <citation type="submission" date="2025-09" db="UniProtKB">
        <authorList>
            <consortium name="Ensembl"/>
        </authorList>
    </citation>
    <scope>IDENTIFICATION</scope>
    <source>
        <strain evidence="11">17573</strain>
    </source>
</reference>
<reference evidence="12" key="1">
    <citation type="journal article" date="2007" name="Science">
        <title>Evolutionary and biomedical insights from the rhesus macaque genome.</title>
        <authorList>
            <person name="Gibbs R.A."/>
            <person name="Rogers J."/>
            <person name="Katze M.G."/>
            <person name="Bumgarner R."/>
            <person name="Weinstock G.M."/>
            <person name="Mardis E.R."/>
            <person name="Remington K.A."/>
            <person name="Strausberg R.L."/>
            <person name="Venter J.C."/>
            <person name="Wilson R.K."/>
            <person name="Batzer M.A."/>
            <person name="Bustamante C.D."/>
            <person name="Eichler E.E."/>
            <person name="Hahn M.W."/>
            <person name="Hardison R.C."/>
            <person name="Makova K.D."/>
            <person name="Miller W."/>
            <person name="Milosavljevic A."/>
            <person name="Palermo R.E."/>
            <person name="Siepel A."/>
            <person name="Sikela J.M."/>
            <person name="Attaway T."/>
            <person name="Bell S."/>
            <person name="Bernard K.E."/>
            <person name="Buhay C.J."/>
            <person name="Chandrabose M.N."/>
            <person name="Dao M."/>
            <person name="Davis C."/>
            <person name="Delehaunty K.D."/>
            <person name="Ding Y."/>
            <person name="Dinh H.H."/>
            <person name="Dugan-Rocha S."/>
            <person name="Fulton L.A."/>
            <person name="Gabisi R.A."/>
            <person name="Garner T.T."/>
            <person name="Godfrey J."/>
            <person name="Hawes A.C."/>
            <person name="Hernandez J."/>
            <person name="Hines S."/>
            <person name="Holder M."/>
            <person name="Hume J."/>
            <person name="Jhangiani S.N."/>
            <person name="Joshi V."/>
            <person name="Khan Z.M."/>
            <person name="Kirkness E.F."/>
            <person name="Cree A."/>
            <person name="Fowler R.G."/>
            <person name="Lee S."/>
            <person name="Lewis L.R."/>
            <person name="Li Z."/>
            <person name="Liu Y.-S."/>
            <person name="Moore S.M."/>
            <person name="Muzny D."/>
            <person name="Nazareth L.V."/>
            <person name="Ngo D.N."/>
            <person name="Okwuonu G.O."/>
            <person name="Pai G."/>
            <person name="Parker D."/>
            <person name="Paul H.A."/>
            <person name="Pfannkoch C."/>
            <person name="Pohl C.S."/>
            <person name="Rogers Y.-H.C."/>
            <person name="Ruiz S.J."/>
            <person name="Sabo A."/>
            <person name="Santibanez J."/>
            <person name="Schneider B.W."/>
            <person name="Smith S.M."/>
            <person name="Sodergren E."/>
            <person name="Svatek A.F."/>
            <person name="Utterback T.R."/>
            <person name="Vattathil S."/>
            <person name="Warren W."/>
            <person name="White C.S."/>
            <person name="Chinwalla A.T."/>
            <person name="Feng Y."/>
            <person name="Halpern A.L."/>
            <person name="Hillier L.W."/>
            <person name="Huang X."/>
            <person name="Minx P."/>
            <person name="Nelson J.O."/>
            <person name="Pepin K.H."/>
            <person name="Qin X."/>
            <person name="Sutton G.G."/>
            <person name="Venter E."/>
            <person name="Walenz B.P."/>
            <person name="Wallis J.W."/>
            <person name="Worley K.C."/>
            <person name="Yang S.-P."/>
            <person name="Jones S.M."/>
            <person name="Marra M.A."/>
            <person name="Rocchi M."/>
            <person name="Schein J.E."/>
            <person name="Baertsch R."/>
            <person name="Clarke L."/>
            <person name="Csuros M."/>
            <person name="Glasscock J."/>
            <person name="Harris R.A."/>
            <person name="Havlak P."/>
            <person name="Jackson A.R."/>
            <person name="Jiang H."/>
            <person name="Liu Y."/>
            <person name="Messina D.N."/>
            <person name="Shen Y."/>
            <person name="Song H.X.-Z."/>
            <person name="Wylie T."/>
            <person name="Zhang L."/>
            <person name="Birney E."/>
            <person name="Han K."/>
            <person name="Konkel M.K."/>
            <person name="Lee J."/>
            <person name="Smit A.F.A."/>
            <person name="Ullmer B."/>
            <person name="Wang H."/>
            <person name="Xing J."/>
            <person name="Burhans R."/>
            <person name="Cheng Z."/>
            <person name="Karro J.E."/>
            <person name="Ma J."/>
            <person name="Raney B."/>
            <person name="She X."/>
            <person name="Cox M.J."/>
            <person name="Demuth J.P."/>
            <person name="Dumas L.J."/>
            <person name="Han S.-G."/>
            <person name="Hopkins J."/>
            <person name="Karimpour-Fard A."/>
            <person name="Kim Y.H."/>
            <person name="Pollack J.R."/>
            <person name="Vinar T."/>
            <person name="Addo-Quaye C."/>
            <person name="Degenhardt J."/>
            <person name="Denby A."/>
            <person name="Hubisz M.J."/>
            <person name="Indap A."/>
            <person name="Kosiol C."/>
            <person name="Lahn B.T."/>
            <person name="Lawson H.A."/>
            <person name="Marklein A."/>
            <person name="Nielsen R."/>
            <person name="Vallender E.J."/>
            <person name="Clark A.G."/>
            <person name="Ferguson B."/>
            <person name="Hernandez R.D."/>
            <person name="Hirani K."/>
            <person name="Kehrer-Sawatzki H."/>
            <person name="Kolb J."/>
            <person name="Patil S."/>
            <person name="Pu L.-L."/>
            <person name="Ren Y."/>
            <person name="Smith D.G."/>
            <person name="Wheeler D.A."/>
            <person name="Schenck I."/>
            <person name="Ball E.V."/>
            <person name="Chen R."/>
            <person name="Cooper D.N."/>
            <person name="Giardine B."/>
            <person name="Hsu F."/>
            <person name="Kent W.J."/>
            <person name="Lesk A."/>
            <person name="Nelson D.L."/>
            <person name="O'brien W.E."/>
            <person name="Pruefer K."/>
            <person name="Stenson P.D."/>
            <person name="Wallace J.C."/>
            <person name="Ke H."/>
            <person name="Liu X.-M."/>
            <person name="Wang P."/>
            <person name="Xiang A.P."/>
            <person name="Yang F."/>
            <person name="Barber G.P."/>
            <person name="Haussler D."/>
            <person name="Karolchik D."/>
            <person name="Kern A.D."/>
            <person name="Kuhn R.M."/>
            <person name="Smith K.E."/>
            <person name="Zwieg A.S."/>
        </authorList>
    </citation>
    <scope>NUCLEOTIDE SEQUENCE [LARGE SCALE GENOMIC DNA]</scope>
    <source>
        <strain evidence="12">17573</strain>
    </source>
</reference>
<dbReference type="PANTHER" id="PTHR31283">
    <property type="entry name" value="EKC/KEOPS COMPLEX SUBUNIT PCC1 FAMILY MEMBER"/>
    <property type="match status" value="1"/>
</dbReference>
<proteinExistence type="inferred from homology"/>
<feature type="compositionally biased region" description="Basic and acidic residues" evidence="10">
    <location>
        <begin position="24"/>
        <end position="37"/>
    </location>
</feature>